<dbReference type="Gene3D" id="3.90.550.10">
    <property type="entry name" value="Spore Coat Polysaccharide Biosynthesis Protein SpsA, Chain A"/>
    <property type="match status" value="1"/>
</dbReference>
<sequence length="326" mass="38405">MDKLFSVVVLTYNQEKLVEECLESIYKQDYPHIELIVSDDASQDRTVEIVEKWLAKKGNRFINTVLIKSPKNTGISANHTRGVKQTKGEFLKYIGGDDILLPGALKKMANFLEKNKNILIATSFIQPFVSNPQNGKTLLLPPIPEKWAVKVLQKPWQGQFGYMSRHCFLPAPGFFFRRKIFEEIGYFDEEFKRFEDWHTWLKCLLKGHKIHFLPEVTVKWRIHPDSVSTSALYKSDRRFQEENLLVYKKYILPNLDLLTTFEKIHIRARIKFIETLIANNGHISALNKARMAYLLDPIKWVEFPGWLWKKMFDKRGREVKKLFRRE</sequence>
<keyword evidence="2" id="KW-0328">Glycosyltransferase</keyword>
<name>A0ABZ2YA37_9BACT</name>
<dbReference type="Pfam" id="PF00535">
    <property type="entry name" value="Glycos_transf_2"/>
    <property type="match status" value="1"/>
</dbReference>
<dbReference type="PANTHER" id="PTHR22916">
    <property type="entry name" value="GLYCOSYLTRANSFERASE"/>
    <property type="match status" value="1"/>
</dbReference>
<dbReference type="Proteomes" id="UP001461341">
    <property type="component" value="Chromosome"/>
</dbReference>
<keyword evidence="3" id="KW-1185">Reference proteome</keyword>
<evidence type="ECO:0000313" key="3">
    <source>
        <dbReference type="Proteomes" id="UP001461341"/>
    </source>
</evidence>
<evidence type="ECO:0000313" key="2">
    <source>
        <dbReference type="EMBL" id="WZL75875.1"/>
    </source>
</evidence>
<gene>
    <name evidence="2" type="ORF">QBE54_09860</name>
</gene>
<dbReference type="EMBL" id="CP121689">
    <property type="protein sequence ID" value="WZL75875.1"/>
    <property type="molecule type" value="Genomic_DNA"/>
</dbReference>
<dbReference type="SUPFAM" id="SSF53448">
    <property type="entry name" value="Nucleotide-diphospho-sugar transferases"/>
    <property type="match status" value="1"/>
</dbReference>
<dbReference type="EC" id="2.4.-.-" evidence="2"/>
<feature type="domain" description="Glycosyltransferase 2-like" evidence="1">
    <location>
        <begin position="6"/>
        <end position="184"/>
    </location>
</feature>
<protein>
    <submittedName>
        <fullName evidence="2">Glycosyltransferase</fullName>
        <ecNumber evidence="2">2.4.-.-</ecNumber>
    </submittedName>
</protein>
<organism evidence="2 3">
    <name type="scientific">Thermatribacter velox</name>
    <dbReference type="NCBI Taxonomy" id="3039681"/>
    <lineage>
        <taxon>Bacteria</taxon>
        <taxon>Pseudomonadati</taxon>
        <taxon>Atribacterota</taxon>
        <taxon>Atribacteria</taxon>
        <taxon>Atribacterales</taxon>
        <taxon>Thermatribacteraceae</taxon>
        <taxon>Thermatribacter</taxon>
    </lineage>
</organism>
<dbReference type="GO" id="GO:0016757">
    <property type="term" value="F:glycosyltransferase activity"/>
    <property type="evidence" value="ECO:0007669"/>
    <property type="project" value="UniProtKB-KW"/>
</dbReference>
<dbReference type="PANTHER" id="PTHR22916:SF3">
    <property type="entry name" value="UDP-GLCNAC:BETAGAL BETA-1,3-N-ACETYLGLUCOSAMINYLTRANSFERASE-LIKE PROTEIN 1"/>
    <property type="match status" value="1"/>
</dbReference>
<dbReference type="InterPro" id="IPR029044">
    <property type="entry name" value="Nucleotide-diphossugar_trans"/>
</dbReference>
<dbReference type="InterPro" id="IPR001173">
    <property type="entry name" value="Glyco_trans_2-like"/>
</dbReference>
<keyword evidence="2" id="KW-0808">Transferase</keyword>
<accession>A0ABZ2YA37</accession>
<reference evidence="2 3" key="1">
    <citation type="submission" date="2023-03" db="EMBL/GenBank/DDBJ databases">
        <title>Novel Species.</title>
        <authorList>
            <person name="Ma S."/>
        </authorList>
    </citation>
    <scope>NUCLEOTIDE SEQUENCE [LARGE SCALE GENOMIC DNA]</scope>
    <source>
        <strain evidence="2 3">B11</strain>
    </source>
</reference>
<dbReference type="RefSeq" id="WP_369018024.1">
    <property type="nucleotide sequence ID" value="NZ_CP121689.1"/>
</dbReference>
<proteinExistence type="predicted"/>
<evidence type="ECO:0000259" key="1">
    <source>
        <dbReference type="Pfam" id="PF00535"/>
    </source>
</evidence>